<evidence type="ECO:0000313" key="6">
    <source>
        <dbReference type="EMBL" id="SDS92224.1"/>
    </source>
</evidence>
<dbReference type="OrthoDB" id="3828349at2"/>
<dbReference type="Proteomes" id="UP000199103">
    <property type="component" value="Chromosome I"/>
</dbReference>
<dbReference type="Pfam" id="PF00126">
    <property type="entry name" value="HTH_1"/>
    <property type="match status" value="1"/>
</dbReference>
<gene>
    <name evidence="6" type="ORF">SAMN04489812_3498</name>
</gene>
<dbReference type="SUPFAM" id="SSF46785">
    <property type="entry name" value="Winged helix' DNA-binding domain"/>
    <property type="match status" value="1"/>
</dbReference>
<dbReference type="STRING" id="630515.SAMN04489812_3498"/>
<evidence type="ECO:0000313" key="7">
    <source>
        <dbReference type="Proteomes" id="UP000199103"/>
    </source>
</evidence>
<feature type="domain" description="HTH lysR-type" evidence="5">
    <location>
        <begin position="1"/>
        <end position="58"/>
    </location>
</feature>
<evidence type="ECO:0000256" key="4">
    <source>
        <dbReference type="ARBA" id="ARBA00023163"/>
    </source>
</evidence>
<dbReference type="AlphaFoldDB" id="A0A1H1W5A6"/>
<keyword evidence="3 6" id="KW-0238">DNA-binding</keyword>
<dbReference type="PRINTS" id="PR00039">
    <property type="entry name" value="HTHLYSR"/>
</dbReference>
<dbReference type="PANTHER" id="PTHR30346:SF0">
    <property type="entry name" value="HCA OPERON TRANSCRIPTIONAL ACTIVATOR HCAR"/>
    <property type="match status" value="1"/>
</dbReference>
<reference evidence="6 7" key="1">
    <citation type="submission" date="2016-10" db="EMBL/GenBank/DDBJ databases">
        <authorList>
            <person name="de Groot N.N."/>
        </authorList>
    </citation>
    <scope>NUCLEOTIDE SEQUENCE [LARGE SCALE GENOMIC DNA]</scope>
    <source>
        <strain evidence="6 7">DSM 21800</strain>
    </source>
</reference>
<keyword evidence="7" id="KW-1185">Reference proteome</keyword>
<name>A0A1H1W5A6_9ACTN</name>
<dbReference type="Gene3D" id="3.40.190.10">
    <property type="entry name" value="Periplasmic binding protein-like II"/>
    <property type="match status" value="2"/>
</dbReference>
<accession>A0A1H1W5A6</accession>
<dbReference type="PROSITE" id="PS50931">
    <property type="entry name" value="HTH_LYSR"/>
    <property type="match status" value="1"/>
</dbReference>
<keyword evidence="2" id="KW-0805">Transcription regulation</keyword>
<dbReference type="InterPro" id="IPR036390">
    <property type="entry name" value="WH_DNA-bd_sf"/>
</dbReference>
<sequence>MDFDAVRTFVVAADVGQFQLAAAELSLSQQAVSKRIAALERRLGVRLFTRTPRGIELTVDGRAFLPHAREVVRVAGVAAAAVRADTRPFRIDVPNRRVLPGRLVRDFHRSHPEVSLDVVELPDVTAAIAAIAAGTLDVSLRAVPLPARRLPRGVTATRVLDEQVTALIGPRHRLAAEAAVRPTQLADYPIWMPGNVDGGEWTIYYEEFAAMFGLRIDRLDPTHGAEPLLEAVAESSTLVTVIGDVGNLLWPPAYDLRCLRLVRPVPIYPHSLIVRRDNRHPAVDLLRTQGFPARRQPLEGSWEPSWSIIGRP</sequence>
<keyword evidence="4" id="KW-0804">Transcription</keyword>
<dbReference type="InterPro" id="IPR005119">
    <property type="entry name" value="LysR_subst-bd"/>
</dbReference>
<dbReference type="InterPro" id="IPR000847">
    <property type="entry name" value="LysR_HTH_N"/>
</dbReference>
<evidence type="ECO:0000259" key="5">
    <source>
        <dbReference type="PROSITE" id="PS50931"/>
    </source>
</evidence>
<dbReference type="Pfam" id="PF03466">
    <property type="entry name" value="LysR_substrate"/>
    <property type="match status" value="1"/>
</dbReference>
<protein>
    <submittedName>
        <fullName evidence="6">DNA-binding transcriptional regulator, LysR family</fullName>
    </submittedName>
</protein>
<dbReference type="GO" id="GO:0003700">
    <property type="term" value="F:DNA-binding transcription factor activity"/>
    <property type="evidence" value="ECO:0007669"/>
    <property type="project" value="InterPro"/>
</dbReference>
<dbReference type="SUPFAM" id="SSF53850">
    <property type="entry name" value="Periplasmic binding protein-like II"/>
    <property type="match status" value="1"/>
</dbReference>
<dbReference type="EMBL" id="LT629772">
    <property type="protein sequence ID" value="SDS92224.1"/>
    <property type="molecule type" value="Genomic_DNA"/>
</dbReference>
<dbReference type="InterPro" id="IPR036388">
    <property type="entry name" value="WH-like_DNA-bd_sf"/>
</dbReference>
<organism evidence="6 7">
    <name type="scientific">Microlunatus soli</name>
    <dbReference type="NCBI Taxonomy" id="630515"/>
    <lineage>
        <taxon>Bacteria</taxon>
        <taxon>Bacillati</taxon>
        <taxon>Actinomycetota</taxon>
        <taxon>Actinomycetes</taxon>
        <taxon>Propionibacteriales</taxon>
        <taxon>Propionibacteriaceae</taxon>
        <taxon>Microlunatus</taxon>
    </lineage>
</organism>
<dbReference type="PANTHER" id="PTHR30346">
    <property type="entry name" value="TRANSCRIPTIONAL DUAL REGULATOR HCAR-RELATED"/>
    <property type="match status" value="1"/>
</dbReference>
<dbReference type="GO" id="GO:0003677">
    <property type="term" value="F:DNA binding"/>
    <property type="evidence" value="ECO:0007669"/>
    <property type="project" value="UniProtKB-KW"/>
</dbReference>
<evidence type="ECO:0000256" key="2">
    <source>
        <dbReference type="ARBA" id="ARBA00023015"/>
    </source>
</evidence>
<dbReference type="GO" id="GO:0032993">
    <property type="term" value="C:protein-DNA complex"/>
    <property type="evidence" value="ECO:0007669"/>
    <property type="project" value="TreeGrafter"/>
</dbReference>
<evidence type="ECO:0000256" key="1">
    <source>
        <dbReference type="ARBA" id="ARBA00009437"/>
    </source>
</evidence>
<proteinExistence type="inferred from homology"/>
<dbReference type="Gene3D" id="1.10.10.10">
    <property type="entry name" value="Winged helix-like DNA-binding domain superfamily/Winged helix DNA-binding domain"/>
    <property type="match status" value="1"/>
</dbReference>
<dbReference type="FunFam" id="1.10.10.10:FF:000001">
    <property type="entry name" value="LysR family transcriptional regulator"/>
    <property type="match status" value="1"/>
</dbReference>
<dbReference type="RefSeq" id="WP_091526780.1">
    <property type="nucleotide sequence ID" value="NZ_LT629772.1"/>
</dbReference>
<comment type="similarity">
    <text evidence="1">Belongs to the LysR transcriptional regulatory family.</text>
</comment>
<evidence type="ECO:0000256" key="3">
    <source>
        <dbReference type="ARBA" id="ARBA00023125"/>
    </source>
</evidence>